<keyword evidence="3" id="KW-1185">Reference proteome</keyword>
<evidence type="ECO:0000256" key="1">
    <source>
        <dbReference type="SAM" id="MobiDB-lite"/>
    </source>
</evidence>
<dbReference type="Proteomes" id="UP001238603">
    <property type="component" value="Unassembled WGS sequence"/>
</dbReference>
<dbReference type="EMBL" id="JASVDS010000001">
    <property type="protein sequence ID" value="MDL5031245.1"/>
    <property type="molecule type" value="Genomic_DNA"/>
</dbReference>
<organism evidence="2 3">
    <name type="scientific">Roseateles subflavus</name>
    <dbReference type="NCBI Taxonomy" id="3053353"/>
    <lineage>
        <taxon>Bacteria</taxon>
        <taxon>Pseudomonadati</taxon>
        <taxon>Pseudomonadota</taxon>
        <taxon>Betaproteobacteria</taxon>
        <taxon>Burkholderiales</taxon>
        <taxon>Sphaerotilaceae</taxon>
        <taxon>Roseateles</taxon>
    </lineage>
</organism>
<name>A0ABT7LHX5_9BURK</name>
<dbReference type="RefSeq" id="WP_285981355.1">
    <property type="nucleotide sequence ID" value="NZ_JASVDS010000001.1"/>
</dbReference>
<evidence type="ECO:0000313" key="3">
    <source>
        <dbReference type="Proteomes" id="UP001238603"/>
    </source>
</evidence>
<sequence>MKKSIKPKNAPATPASHPPVLEANADQRKRSNAVPQTHPQSARKGPRDPR</sequence>
<proteinExistence type="predicted"/>
<comment type="caution">
    <text evidence="2">The sequence shown here is derived from an EMBL/GenBank/DDBJ whole genome shotgun (WGS) entry which is preliminary data.</text>
</comment>
<gene>
    <name evidence="2" type="ORF">QRD43_04930</name>
</gene>
<protein>
    <submittedName>
        <fullName evidence="2">Uncharacterized protein</fullName>
    </submittedName>
</protein>
<reference evidence="2 3" key="1">
    <citation type="submission" date="2023-06" db="EMBL/GenBank/DDBJ databases">
        <title>Pelomonas sp. APW6 16S ribosomal RNA gene genome sequencing and assembly.</title>
        <authorList>
            <person name="Woo H."/>
        </authorList>
    </citation>
    <scope>NUCLEOTIDE SEQUENCE [LARGE SCALE GENOMIC DNA]</scope>
    <source>
        <strain evidence="2 3">APW6</strain>
    </source>
</reference>
<evidence type="ECO:0000313" key="2">
    <source>
        <dbReference type="EMBL" id="MDL5031245.1"/>
    </source>
</evidence>
<feature type="region of interest" description="Disordered" evidence="1">
    <location>
        <begin position="1"/>
        <end position="50"/>
    </location>
</feature>
<accession>A0ABT7LHX5</accession>